<name>A0AAV4XY18_CAEEX</name>
<gene>
    <name evidence="1" type="primary">Wcon_00664</name>
    <name evidence="1" type="ORF">CEXT_97471</name>
</gene>
<reference evidence="1 2" key="1">
    <citation type="submission" date="2021-06" db="EMBL/GenBank/DDBJ databases">
        <title>Caerostris extrusa draft genome.</title>
        <authorList>
            <person name="Kono N."/>
            <person name="Arakawa K."/>
        </authorList>
    </citation>
    <scope>NUCLEOTIDE SEQUENCE [LARGE SCALE GENOMIC DNA]</scope>
</reference>
<evidence type="ECO:0000313" key="1">
    <source>
        <dbReference type="EMBL" id="GIZ00027.1"/>
    </source>
</evidence>
<protein>
    <submittedName>
        <fullName evidence="1">Uncharacterized protein</fullName>
    </submittedName>
</protein>
<evidence type="ECO:0000313" key="2">
    <source>
        <dbReference type="Proteomes" id="UP001054945"/>
    </source>
</evidence>
<dbReference type="AlphaFoldDB" id="A0AAV4XY18"/>
<keyword evidence="2" id="KW-1185">Reference proteome</keyword>
<dbReference type="Proteomes" id="UP001054945">
    <property type="component" value="Unassembled WGS sequence"/>
</dbReference>
<accession>A0AAV4XY18</accession>
<organism evidence="1 2">
    <name type="scientific">Caerostris extrusa</name>
    <name type="common">Bark spider</name>
    <name type="synonym">Caerostris bankana</name>
    <dbReference type="NCBI Taxonomy" id="172846"/>
    <lineage>
        <taxon>Eukaryota</taxon>
        <taxon>Metazoa</taxon>
        <taxon>Ecdysozoa</taxon>
        <taxon>Arthropoda</taxon>
        <taxon>Chelicerata</taxon>
        <taxon>Arachnida</taxon>
        <taxon>Araneae</taxon>
        <taxon>Araneomorphae</taxon>
        <taxon>Entelegynae</taxon>
        <taxon>Araneoidea</taxon>
        <taxon>Araneidae</taxon>
        <taxon>Caerostris</taxon>
    </lineage>
</organism>
<sequence>MDDLLNDVKSLHFPLTQMCLTKMAINICKHQEIASLIELMPSLKTIEEREWYRETHKWKRIEQLSVDIISGLLIPEKFKFRIFHTIWPVCMEINLVIRQYFHFSLYGPPVTNIDLQNKLEWTSYGTVDLVRSAKVLIRDERLDVNHRYSLACHYCLEDDIPEIWAKVVENYEASLDFESHHRSLWIDQLSKIPRIF</sequence>
<proteinExistence type="predicted"/>
<comment type="caution">
    <text evidence="1">The sequence shown here is derived from an EMBL/GenBank/DDBJ whole genome shotgun (WGS) entry which is preliminary data.</text>
</comment>
<dbReference type="EMBL" id="BPLR01001103">
    <property type="protein sequence ID" value="GIZ00027.1"/>
    <property type="molecule type" value="Genomic_DNA"/>
</dbReference>